<dbReference type="Proteomes" id="UP000646548">
    <property type="component" value="Unassembled WGS sequence"/>
</dbReference>
<accession>A0A834CFT9</accession>
<keyword evidence="2" id="KW-0472">Membrane</keyword>
<feature type="region of interest" description="Disordered" evidence="1">
    <location>
        <begin position="1"/>
        <end position="78"/>
    </location>
</feature>
<sequence length="184" mass="20552">MPPNQPATQHFSGGGHEHLRGDCFKFGQAEGGKPRKGSDRGGEPDGGSARRRANADRRRRRRAEQVREEKRGSKNGGKRSAVYFPVWKEKIGSARMRTRSRRRRWLVSMFLAVFLAAAGKMLFSVWRDASSRSRFPGACRAPSESIDNPCQGLGSANRCRRCQRGWHGPGCEKPSDIQKGTDLL</sequence>
<feature type="compositionally biased region" description="Basic residues" evidence="1">
    <location>
        <begin position="49"/>
        <end position="62"/>
    </location>
</feature>
<dbReference type="AlphaFoldDB" id="A0A834CFT9"/>
<keyword evidence="2" id="KW-1133">Transmembrane helix</keyword>
<evidence type="ECO:0000313" key="4">
    <source>
        <dbReference type="Proteomes" id="UP000646548"/>
    </source>
</evidence>
<dbReference type="EMBL" id="WKFB01000315">
    <property type="protein sequence ID" value="KAF6727014.1"/>
    <property type="molecule type" value="Genomic_DNA"/>
</dbReference>
<protein>
    <submittedName>
        <fullName evidence="3">Uncharacterized protein</fullName>
    </submittedName>
</protein>
<evidence type="ECO:0000256" key="2">
    <source>
        <dbReference type="SAM" id="Phobius"/>
    </source>
</evidence>
<comment type="caution">
    <text evidence="3">The sequence shown here is derived from an EMBL/GenBank/DDBJ whole genome shotgun (WGS) entry which is preliminary data.</text>
</comment>
<evidence type="ECO:0000313" key="3">
    <source>
        <dbReference type="EMBL" id="KAF6727014.1"/>
    </source>
</evidence>
<organism evidence="3 4">
    <name type="scientific">Oryzias melastigma</name>
    <name type="common">Marine medaka</name>
    <dbReference type="NCBI Taxonomy" id="30732"/>
    <lineage>
        <taxon>Eukaryota</taxon>
        <taxon>Metazoa</taxon>
        <taxon>Chordata</taxon>
        <taxon>Craniata</taxon>
        <taxon>Vertebrata</taxon>
        <taxon>Euteleostomi</taxon>
        <taxon>Actinopterygii</taxon>
        <taxon>Neopterygii</taxon>
        <taxon>Teleostei</taxon>
        <taxon>Neoteleostei</taxon>
        <taxon>Acanthomorphata</taxon>
        <taxon>Ovalentaria</taxon>
        <taxon>Atherinomorphae</taxon>
        <taxon>Beloniformes</taxon>
        <taxon>Adrianichthyidae</taxon>
        <taxon>Oryziinae</taxon>
        <taxon>Oryzias</taxon>
    </lineage>
</organism>
<feature type="compositionally biased region" description="Basic and acidic residues" evidence="1">
    <location>
        <begin position="32"/>
        <end position="43"/>
    </location>
</feature>
<feature type="compositionally biased region" description="Basic and acidic residues" evidence="1">
    <location>
        <begin position="63"/>
        <end position="72"/>
    </location>
</feature>
<feature type="compositionally biased region" description="Polar residues" evidence="1">
    <location>
        <begin position="1"/>
        <end position="11"/>
    </location>
</feature>
<evidence type="ECO:0000256" key="1">
    <source>
        <dbReference type="SAM" id="MobiDB-lite"/>
    </source>
</evidence>
<gene>
    <name evidence="3" type="ORF">FQA47_011915</name>
</gene>
<keyword evidence="2" id="KW-0812">Transmembrane</keyword>
<feature type="transmembrane region" description="Helical" evidence="2">
    <location>
        <begin position="105"/>
        <end position="126"/>
    </location>
</feature>
<reference evidence="3" key="1">
    <citation type="journal article" name="BMC Genomics">
        <title>Long-read sequencing and de novo genome assembly of marine medaka (Oryzias melastigma).</title>
        <authorList>
            <person name="Liang P."/>
            <person name="Saqib H.S.A."/>
            <person name="Ni X."/>
            <person name="Shen Y."/>
        </authorList>
    </citation>
    <scope>NUCLEOTIDE SEQUENCE</scope>
    <source>
        <strain evidence="3">Bigg-433</strain>
    </source>
</reference>
<name>A0A834CFT9_ORYME</name>
<proteinExistence type="predicted"/>